<organism evidence="11 12">
    <name type="scientific">Magallana gigas</name>
    <name type="common">Pacific oyster</name>
    <name type="synonym">Crassostrea gigas</name>
    <dbReference type="NCBI Taxonomy" id="29159"/>
    <lineage>
        <taxon>Eukaryota</taxon>
        <taxon>Metazoa</taxon>
        <taxon>Spiralia</taxon>
        <taxon>Lophotrochozoa</taxon>
        <taxon>Mollusca</taxon>
        <taxon>Bivalvia</taxon>
        <taxon>Autobranchia</taxon>
        <taxon>Pteriomorphia</taxon>
        <taxon>Ostreida</taxon>
        <taxon>Ostreoidea</taxon>
        <taxon>Ostreidae</taxon>
        <taxon>Magallana</taxon>
    </lineage>
</organism>
<evidence type="ECO:0000313" key="11">
    <source>
        <dbReference type="EnsemblMetazoa" id="G15137.1:cds"/>
    </source>
</evidence>
<keyword evidence="6" id="KW-0862">Zinc</keyword>
<feature type="signal peptide" evidence="9">
    <location>
        <begin position="1"/>
        <end position="25"/>
    </location>
</feature>
<comment type="catalytic activity">
    <reaction evidence="8">
        <text>hydrogencarbonate + H(+) = CO2 + H2O</text>
        <dbReference type="Rhea" id="RHEA:10748"/>
        <dbReference type="ChEBI" id="CHEBI:15377"/>
        <dbReference type="ChEBI" id="CHEBI:15378"/>
        <dbReference type="ChEBI" id="CHEBI:16526"/>
        <dbReference type="ChEBI" id="CHEBI:17544"/>
        <dbReference type="EC" id="4.2.1.1"/>
    </reaction>
</comment>
<dbReference type="CDD" id="cd00326">
    <property type="entry name" value="alpha_CA"/>
    <property type="match status" value="1"/>
</dbReference>
<dbReference type="Pfam" id="PF00194">
    <property type="entry name" value="Carb_anhydrase"/>
    <property type="match status" value="1"/>
</dbReference>
<evidence type="ECO:0000259" key="10">
    <source>
        <dbReference type="PROSITE" id="PS51144"/>
    </source>
</evidence>
<evidence type="ECO:0000256" key="4">
    <source>
        <dbReference type="ARBA" id="ARBA00022525"/>
    </source>
</evidence>
<dbReference type="InterPro" id="IPR036398">
    <property type="entry name" value="CA_dom_sf"/>
</dbReference>
<accession>A0A8W8IPU6</accession>
<feature type="chain" id="PRO_5036470034" description="carbonic anhydrase" evidence="9">
    <location>
        <begin position="26"/>
        <end position="327"/>
    </location>
</feature>
<dbReference type="Proteomes" id="UP000005408">
    <property type="component" value="Unassembled WGS sequence"/>
</dbReference>
<dbReference type="InterPro" id="IPR001148">
    <property type="entry name" value="CA_dom"/>
</dbReference>
<evidence type="ECO:0000256" key="1">
    <source>
        <dbReference type="ARBA" id="ARBA00004613"/>
    </source>
</evidence>
<evidence type="ECO:0000313" key="12">
    <source>
        <dbReference type="Proteomes" id="UP000005408"/>
    </source>
</evidence>
<keyword evidence="4" id="KW-0964">Secreted</keyword>
<dbReference type="InterPro" id="IPR023561">
    <property type="entry name" value="Carbonic_anhydrase_a-class"/>
</dbReference>
<evidence type="ECO:0000256" key="5">
    <source>
        <dbReference type="ARBA" id="ARBA00022723"/>
    </source>
</evidence>
<dbReference type="PROSITE" id="PS51144">
    <property type="entry name" value="ALPHA_CA_2"/>
    <property type="match status" value="1"/>
</dbReference>
<dbReference type="GO" id="GO:0008270">
    <property type="term" value="F:zinc ion binding"/>
    <property type="evidence" value="ECO:0007669"/>
    <property type="project" value="InterPro"/>
</dbReference>
<dbReference type="PANTHER" id="PTHR18952:SF265">
    <property type="entry name" value="CARBONIC ANHYDRASE"/>
    <property type="match status" value="1"/>
</dbReference>
<keyword evidence="7" id="KW-0456">Lyase</keyword>
<dbReference type="Gene3D" id="3.10.200.10">
    <property type="entry name" value="Alpha carbonic anhydrase"/>
    <property type="match status" value="1"/>
</dbReference>
<name>A0A8W8IPU6_MAGGI</name>
<comment type="subcellular location">
    <subcellularLocation>
        <location evidence="1">Secreted</location>
    </subcellularLocation>
</comment>
<keyword evidence="5" id="KW-0479">Metal-binding</keyword>
<evidence type="ECO:0000256" key="6">
    <source>
        <dbReference type="ARBA" id="ARBA00022833"/>
    </source>
</evidence>
<dbReference type="SUPFAM" id="SSF51069">
    <property type="entry name" value="Carbonic anhydrase"/>
    <property type="match status" value="1"/>
</dbReference>
<dbReference type="SMART" id="SM01057">
    <property type="entry name" value="Carb_anhydrase"/>
    <property type="match status" value="1"/>
</dbReference>
<evidence type="ECO:0000256" key="7">
    <source>
        <dbReference type="ARBA" id="ARBA00023239"/>
    </source>
</evidence>
<evidence type="ECO:0000256" key="3">
    <source>
        <dbReference type="ARBA" id="ARBA00012925"/>
    </source>
</evidence>
<evidence type="ECO:0000256" key="2">
    <source>
        <dbReference type="ARBA" id="ARBA00010718"/>
    </source>
</evidence>
<dbReference type="GO" id="GO:0004089">
    <property type="term" value="F:carbonate dehydratase activity"/>
    <property type="evidence" value="ECO:0007669"/>
    <property type="project" value="UniProtKB-EC"/>
</dbReference>
<dbReference type="EnsemblMetazoa" id="G15137.1">
    <property type="protein sequence ID" value="G15137.1:cds"/>
    <property type="gene ID" value="G15137"/>
</dbReference>
<comment type="similarity">
    <text evidence="2">Belongs to the alpha-carbonic anhydrase family.</text>
</comment>
<dbReference type="GO" id="GO:0005576">
    <property type="term" value="C:extracellular region"/>
    <property type="evidence" value="ECO:0007669"/>
    <property type="project" value="UniProtKB-SubCell"/>
</dbReference>
<keyword evidence="12" id="KW-1185">Reference proteome</keyword>
<evidence type="ECO:0000256" key="8">
    <source>
        <dbReference type="ARBA" id="ARBA00048348"/>
    </source>
</evidence>
<keyword evidence="9" id="KW-0732">Signal</keyword>
<sequence length="327" mass="36023">MMMSGAFGVCCFFLLFGSQSKVVFAAECNEPDCSKAKFNYDRENCLGPVKWSGITSCWSTCNGNRQSPINIRRADATYSDIGSLTFNIDLQKAFQVSSSNSGFKTNFKVSEEDIVISDLTQFGLSGNSFKLDGIHYHAGKNNNLTGSEHSFDGEFLPMEQHMVFYNEKYSDVKSASSNSDGLLVIGAMVRASNNTIETQFPGCPPSYHAALSEVLTDSFDELEDYSDSGDSEESEESPISKTLTLLDLLPPDLEKVYTYEGSLTTPPCSETVTWIVMKCPITVSQVAVDKFKSLEVSSSEEVLGVHGNRRPVQRGQQDTTFTLLKNF</sequence>
<dbReference type="EC" id="4.2.1.1" evidence="3"/>
<feature type="domain" description="Alpha-carbonic anhydrase" evidence="10">
    <location>
        <begin position="36"/>
        <end position="327"/>
    </location>
</feature>
<proteinExistence type="inferred from homology"/>
<protein>
    <recommendedName>
        <fullName evidence="3">carbonic anhydrase</fullName>
        <ecNumber evidence="3">4.2.1.1</ecNumber>
    </recommendedName>
</protein>
<dbReference type="PANTHER" id="PTHR18952">
    <property type="entry name" value="CARBONIC ANHYDRASE"/>
    <property type="match status" value="1"/>
</dbReference>
<evidence type="ECO:0000256" key="9">
    <source>
        <dbReference type="SAM" id="SignalP"/>
    </source>
</evidence>
<reference evidence="11" key="1">
    <citation type="submission" date="2022-08" db="UniProtKB">
        <authorList>
            <consortium name="EnsemblMetazoa"/>
        </authorList>
    </citation>
    <scope>IDENTIFICATION</scope>
    <source>
        <strain evidence="11">05x7-T-G4-1.051#20</strain>
    </source>
</reference>
<dbReference type="AlphaFoldDB" id="A0A8W8IPU6"/>